<dbReference type="SUPFAM" id="SSF101801">
    <property type="entry name" value="Surface presentation of antigens (SPOA)"/>
    <property type="match status" value="1"/>
</dbReference>
<keyword evidence="3" id="KW-0282">Flagellum</keyword>
<comment type="similarity">
    <text evidence="1">Belongs to the FliN/MopA/SpaO family.</text>
</comment>
<dbReference type="InterPro" id="IPR036429">
    <property type="entry name" value="SpoA-like_sf"/>
</dbReference>
<feature type="domain" description="Flagellar motor switch protein FliN-like C-terminal" evidence="2">
    <location>
        <begin position="6"/>
        <end position="73"/>
    </location>
</feature>
<name>A0ABX0RE06_9GAMM</name>
<accession>A0ABX0RE06</accession>
<keyword evidence="3" id="KW-0966">Cell projection</keyword>
<evidence type="ECO:0000313" key="3">
    <source>
        <dbReference type="EMBL" id="NIF23292.1"/>
    </source>
</evidence>
<keyword evidence="4" id="KW-1185">Reference proteome</keyword>
<sequence>MGKFDLSNINITLTIRYGKVCLSLKELSELSEGSIIKICNSNPSQATLWHEDRYLGTGELVESNIGIGFLITSLGFDVDTFNNDDIDGS</sequence>
<dbReference type="Pfam" id="PF01052">
    <property type="entry name" value="FliMN_C"/>
    <property type="match status" value="1"/>
</dbReference>
<reference evidence="3 4" key="1">
    <citation type="journal article" date="2019" name="bioRxiv">
        <title>Bacteria contribute to plant secondary compound degradation in a generalist herbivore system.</title>
        <authorList>
            <person name="Francoeur C.B."/>
            <person name="Khadempour L."/>
            <person name="Moreira-Soto R.D."/>
            <person name="Gotting K."/>
            <person name="Book A.J."/>
            <person name="Pinto-Tomas A.A."/>
            <person name="Keefover-Ring K."/>
            <person name="Currie C.R."/>
        </authorList>
    </citation>
    <scope>NUCLEOTIDE SEQUENCE [LARGE SCALE GENOMIC DNA]</scope>
    <source>
        <strain evidence="3">Acro-835</strain>
    </source>
</reference>
<evidence type="ECO:0000259" key="2">
    <source>
        <dbReference type="Pfam" id="PF01052"/>
    </source>
</evidence>
<protein>
    <submittedName>
        <fullName evidence="3">FliM/FliN family flagellar motor switch protein</fullName>
    </submittedName>
</protein>
<dbReference type="Gene3D" id="2.30.330.10">
    <property type="entry name" value="SpoA-like"/>
    <property type="match status" value="1"/>
</dbReference>
<dbReference type="Proteomes" id="UP001515683">
    <property type="component" value="Unassembled WGS sequence"/>
</dbReference>
<proteinExistence type="inferred from homology"/>
<dbReference type="InterPro" id="IPR001543">
    <property type="entry name" value="FliN-like_C"/>
</dbReference>
<keyword evidence="3" id="KW-0969">Cilium</keyword>
<organism evidence="3 4">
    <name type="scientific">Candidatus Pantoea multigeneris</name>
    <dbReference type="NCBI Taxonomy" id="2608357"/>
    <lineage>
        <taxon>Bacteria</taxon>
        <taxon>Pseudomonadati</taxon>
        <taxon>Pseudomonadota</taxon>
        <taxon>Gammaproteobacteria</taxon>
        <taxon>Enterobacterales</taxon>
        <taxon>Erwiniaceae</taxon>
        <taxon>Pantoea</taxon>
    </lineage>
</organism>
<dbReference type="PRINTS" id="PR00956">
    <property type="entry name" value="FLGMOTORFLIN"/>
</dbReference>
<evidence type="ECO:0000256" key="1">
    <source>
        <dbReference type="ARBA" id="ARBA00009226"/>
    </source>
</evidence>
<dbReference type="InterPro" id="IPR001172">
    <property type="entry name" value="FliN_T3SS_HrcQb"/>
</dbReference>
<comment type="caution">
    <text evidence="3">The sequence shown here is derived from an EMBL/GenBank/DDBJ whole genome shotgun (WGS) entry which is preliminary data.</text>
</comment>
<evidence type="ECO:0000313" key="4">
    <source>
        <dbReference type="Proteomes" id="UP001515683"/>
    </source>
</evidence>
<dbReference type="EMBL" id="VWXF01000007">
    <property type="protein sequence ID" value="NIF23292.1"/>
    <property type="molecule type" value="Genomic_DNA"/>
</dbReference>
<gene>
    <name evidence="3" type="ORF">F3J40_17045</name>
</gene>
<dbReference type="RefSeq" id="WP_167016476.1">
    <property type="nucleotide sequence ID" value="NZ_VWXF01000007.1"/>
</dbReference>